<dbReference type="Gene3D" id="2.40.30.170">
    <property type="match status" value="1"/>
</dbReference>
<evidence type="ECO:0000313" key="5">
    <source>
        <dbReference type="EMBL" id="GLX84257.1"/>
    </source>
</evidence>
<keyword evidence="4" id="KW-1133">Transmembrane helix</keyword>
<feature type="compositionally biased region" description="Polar residues" evidence="3">
    <location>
        <begin position="406"/>
        <end position="420"/>
    </location>
</feature>
<evidence type="ECO:0000313" key="6">
    <source>
        <dbReference type="Proteomes" id="UP001157134"/>
    </source>
</evidence>
<keyword evidence="2" id="KW-0175">Coiled coil</keyword>
<accession>A0ABQ6HBW0</accession>
<dbReference type="Proteomes" id="UP001157134">
    <property type="component" value="Unassembled WGS sequence"/>
</dbReference>
<dbReference type="SUPFAM" id="SSF111369">
    <property type="entry name" value="HlyD-like secretion proteins"/>
    <property type="match status" value="1"/>
</dbReference>
<dbReference type="Gene3D" id="2.40.50.100">
    <property type="match status" value="1"/>
</dbReference>
<evidence type="ECO:0000256" key="4">
    <source>
        <dbReference type="SAM" id="Phobius"/>
    </source>
</evidence>
<dbReference type="EMBL" id="BSSV01000001">
    <property type="protein sequence ID" value="GLX84257.1"/>
    <property type="molecule type" value="Genomic_DNA"/>
</dbReference>
<dbReference type="Gene3D" id="1.10.287.470">
    <property type="entry name" value="Helix hairpin bin"/>
    <property type="match status" value="1"/>
</dbReference>
<feature type="coiled-coil region" evidence="2">
    <location>
        <begin position="129"/>
        <end position="204"/>
    </location>
</feature>
<keyword evidence="4" id="KW-0812">Transmembrane</keyword>
<comment type="caution">
    <text evidence="5">The sequence shown here is derived from an EMBL/GenBank/DDBJ whole genome shotgun (WGS) entry which is preliminary data.</text>
</comment>
<dbReference type="NCBIfam" id="TIGR01730">
    <property type="entry name" value="RND_mfp"/>
    <property type="match status" value="1"/>
</dbReference>
<dbReference type="PANTHER" id="PTHR30469:SF12">
    <property type="entry name" value="MULTIDRUG RESISTANCE PROTEIN MDTA"/>
    <property type="match status" value="1"/>
</dbReference>
<dbReference type="RefSeq" id="WP_284295801.1">
    <property type="nucleotide sequence ID" value="NZ_BSSV01000001.1"/>
</dbReference>
<evidence type="ECO:0000256" key="1">
    <source>
        <dbReference type="ARBA" id="ARBA00009477"/>
    </source>
</evidence>
<gene>
    <name evidence="5" type="ORF">tloyanaT_05090</name>
</gene>
<keyword evidence="6" id="KW-1185">Reference proteome</keyword>
<feature type="transmembrane region" description="Helical" evidence="4">
    <location>
        <begin position="25"/>
        <end position="47"/>
    </location>
</feature>
<name>A0ABQ6HBW0_9GAMM</name>
<reference evidence="5 6" key="1">
    <citation type="submission" date="2023-03" db="EMBL/GenBank/DDBJ databases">
        <title>Thalassotalea loyana LMG 22536T draft genome sequence.</title>
        <authorList>
            <person name="Sawabe T."/>
        </authorList>
    </citation>
    <scope>NUCLEOTIDE SEQUENCE [LARGE SCALE GENOMIC DNA]</scope>
    <source>
        <strain evidence="5 6">LMG 22536</strain>
    </source>
</reference>
<organism evidence="5 6">
    <name type="scientific">Thalassotalea loyana</name>
    <dbReference type="NCBI Taxonomy" id="280483"/>
    <lineage>
        <taxon>Bacteria</taxon>
        <taxon>Pseudomonadati</taxon>
        <taxon>Pseudomonadota</taxon>
        <taxon>Gammaproteobacteria</taxon>
        <taxon>Alteromonadales</taxon>
        <taxon>Colwelliaceae</taxon>
        <taxon>Thalassotalea</taxon>
    </lineage>
</organism>
<sequence length="433" mass="47521">MTPPANPSTETTTPQKQRKMVQLRFVLWPIAIIVIAIVLLGIMGALAPKPEKKPFTVKAPLVEAQDFSSSDVQFIIESQGSVLPRTETMIVSEVSGQVVSVSDKFKVGGFFEKGEELLSINDIDYQVALLQAKARLHVAEASLMEEEARVEQAKDEWGLTGKSVAQAPALALRKPQLQKAKADLEAAKAEVQAAQIRLDRTKIVAPYDAMLKAKHLDIGQFVGVGGQIATTFAVDYAEIRLPVKFQDIDFLSLPKINNTDALKGSTVDLHLNVLGQEQTWQAQLARYEGVVDMNSRVHYVVAQINDPYNLFGEGEVNELRVGTFVNGDIHGKTVTDVTSIPRAAVRGANNVHIVTNKNTLDIRKVNILRGDADYIYTRDQFGRGERLILTKLELPVNGMKLRVANDQSPTGVEQDTTVQDADNEISLDGEAND</sequence>
<feature type="compositionally biased region" description="Acidic residues" evidence="3">
    <location>
        <begin position="421"/>
        <end position="433"/>
    </location>
</feature>
<comment type="similarity">
    <text evidence="1">Belongs to the membrane fusion protein (MFP) (TC 8.A.1) family.</text>
</comment>
<dbReference type="InterPro" id="IPR006143">
    <property type="entry name" value="RND_pump_MFP"/>
</dbReference>
<keyword evidence="4" id="KW-0472">Membrane</keyword>
<protein>
    <submittedName>
        <fullName evidence="5">RND superfamily efflux pump MFP component</fullName>
    </submittedName>
</protein>
<evidence type="ECO:0000256" key="3">
    <source>
        <dbReference type="SAM" id="MobiDB-lite"/>
    </source>
</evidence>
<evidence type="ECO:0000256" key="2">
    <source>
        <dbReference type="SAM" id="Coils"/>
    </source>
</evidence>
<feature type="region of interest" description="Disordered" evidence="3">
    <location>
        <begin position="406"/>
        <end position="433"/>
    </location>
</feature>
<proteinExistence type="inferred from homology"/>
<dbReference type="PANTHER" id="PTHR30469">
    <property type="entry name" value="MULTIDRUG RESISTANCE PROTEIN MDTA"/>
    <property type="match status" value="1"/>
</dbReference>